<dbReference type="PANTHER" id="PTHR11487:SF0">
    <property type="entry name" value="S-ACYL FATTY ACID SYNTHASE THIOESTERASE, MEDIUM CHAIN"/>
    <property type="match status" value="1"/>
</dbReference>
<gene>
    <name evidence="3" type="ORF">AB0L16_30365</name>
</gene>
<protein>
    <submittedName>
        <fullName evidence="3">Thioesterase domain-containing protein</fullName>
    </submittedName>
</protein>
<dbReference type="InterPro" id="IPR001031">
    <property type="entry name" value="Thioesterase"/>
</dbReference>
<evidence type="ECO:0000259" key="2">
    <source>
        <dbReference type="Pfam" id="PF00975"/>
    </source>
</evidence>
<dbReference type="Proteomes" id="UP001552594">
    <property type="component" value="Unassembled WGS sequence"/>
</dbReference>
<reference evidence="3 4" key="1">
    <citation type="submission" date="2024-06" db="EMBL/GenBank/DDBJ databases">
        <title>The Natural Products Discovery Center: Release of the First 8490 Sequenced Strains for Exploring Actinobacteria Biosynthetic Diversity.</title>
        <authorList>
            <person name="Kalkreuter E."/>
            <person name="Kautsar S.A."/>
            <person name="Yang D."/>
            <person name="Bader C.D."/>
            <person name="Teijaro C.N."/>
            <person name="Fluegel L."/>
            <person name="Davis C.M."/>
            <person name="Simpson J.R."/>
            <person name="Lauterbach L."/>
            <person name="Steele A.D."/>
            <person name="Gui C."/>
            <person name="Meng S."/>
            <person name="Li G."/>
            <person name="Viehrig K."/>
            <person name="Ye F."/>
            <person name="Su P."/>
            <person name="Kiefer A.F."/>
            <person name="Nichols A."/>
            <person name="Cepeda A.J."/>
            <person name="Yan W."/>
            <person name="Fan B."/>
            <person name="Jiang Y."/>
            <person name="Adhikari A."/>
            <person name="Zheng C.-J."/>
            <person name="Schuster L."/>
            <person name="Cowan T.M."/>
            <person name="Smanski M.J."/>
            <person name="Chevrette M.G."/>
            <person name="De Carvalho L.P.S."/>
            <person name="Shen B."/>
        </authorList>
    </citation>
    <scope>NUCLEOTIDE SEQUENCE [LARGE SCALE GENOMIC DNA]</scope>
    <source>
        <strain evidence="3 4">NPDC052347</strain>
    </source>
</reference>
<dbReference type="Pfam" id="PF00975">
    <property type="entry name" value="Thioesterase"/>
    <property type="match status" value="1"/>
</dbReference>
<accession>A0ABV3K6V5</accession>
<proteinExistence type="inferred from homology"/>
<dbReference type="PANTHER" id="PTHR11487">
    <property type="entry name" value="THIOESTERASE"/>
    <property type="match status" value="1"/>
</dbReference>
<evidence type="ECO:0000313" key="4">
    <source>
        <dbReference type="Proteomes" id="UP001552594"/>
    </source>
</evidence>
<comment type="similarity">
    <text evidence="1">Belongs to the thioesterase family.</text>
</comment>
<keyword evidence="4" id="KW-1185">Reference proteome</keyword>
<dbReference type="Gene3D" id="3.40.50.1820">
    <property type="entry name" value="alpha/beta hydrolase"/>
    <property type="match status" value="2"/>
</dbReference>
<name>A0ABV3K6V5_STRON</name>
<feature type="domain" description="Thioesterase" evidence="2">
    <location>
        <begin position="23"/>
        <end position="127"/>
    </location>
</feature>
<dbReference type="InterPro" id="IPR012223">
    <property type="entry name" value="TEII"/>
</dbReference>
<comment type="caution">
    <text evidence="3">The sequence shown here is derived from an EMBL/GenBank/DDBJ whole genome shotgun (WGS) entry which is preliminary data.</text>
</comment>
<organism evidence="3 4">
    <name type="scientific">Streptomyces orinoci</name>
    <name type="common">Streptoverticillium orinoci</name>
    <dbReference type="NCBI Taxonomy" id="67339"/>
    <lineage>
        <taxon>Bacteria</taxon>
        <taxon>Bacillati</taxon>
        <taxon>Actinomycetota</taxon>
        <taxon>Actinomycetes</taxon>
        <taxon>Kitasatosporales</taxon>
        <taxon>Streptomycetaceae</taxon>
        <taxon>Streptomyces</taxon>
    </lineage>
</organism>
<dbReference type="InterPro" id="IPR029058">
    <property type="entry name" value="AB_hydrolase_fold"/>
</dbReference>
<dbReference type="SUPFAM" id="SSF53474">
    <property type="entry name" value="alpha/beta-Hydrolases"/>
    <property type="match status" value="1"/>
</dbReference>
<sequence>MAVAEDVEVISISHLLTPSKFKMACFPHFIGSAAAFLGMSELLLPTVEVLAFQYPHWDGSPAPSHIARTEALVAGCFEALADHTDRPLALFGHRSGAYLAYRVAQRLERETGRVPCTLFVSSQSAPQPCRTVPAEPPLSCDVVALMSGSDPRISPADMGGWALCTGGRFDLEVFPGARGFLDSDRRQVVNLIHDQLISLPGMPD</sequence>
<evidence type="ECO:0000256" key="1">
    <source>
        <dbReference type="ARBA" id="ARBA00007169"/>
    </source>
</evidence>
<dbReference type="EMBL" id="JBFAUK010000038">
    <property type="protein sequence ID" value="MEV5510678.1"/>
    <property type="molecule type" value="Genomic_DNA"/>
</dbReference>
<evidence type="ECO:0000313" key="3">
    <source>
        <dbReference type="EMBL" id="MEV5510678.1"/>
    </source>
</evidence>